<evidence type="ECO:0000256" key="10">
    <source>
        <dbReference type="ARBA" id="ARBA00022833"/>
    </source>
</evidence>
<keyword evidence="11 12" id="KW-0067">ATP-binding</keyword>
<evidence type="ECO:0000313" key="18">
    <source>
        <dbReference type="Proteomes" id="UP000028990"/>
    </source>
</evidence>
<dbReference type="GO" id="GO:0005737">
    <property type="term" value="C:cytoplasm"/>
    <property type="evidence" value="ECO:0007669"/>
    <property type="project" value="UniProtKB-SubCell"/>
</dbReference>
<dbReference type="InterPro" id="IPR000961">
    <property type="entry name" value="AGC-kinase_C"/>
</dbReference>
<dbReference type="Pfam" id="PF00069">
    <property type="entry name" value="Pkinase"/>
    <property type="match status" value="1"/>
</dbReference>
<dbReference type="Pfam" id="PF00433">
    <property type="entry name" value="Pkinase_C"/>
    <property type="match status" value="1"/>
</dbReference>
<dbReference type="GO" id="GO:0008270">
    <property type="term" value="F:zinc ion binding"/>
    <property type="evidence" value="ECO:0007669"/>
    <property type="project" value="UniProtKB-KW"/>
</dbReference>
<dbReference type="STRING" id="885580.ENSFDAP00000020716"/>
<dbReference type="SMART" id="SM00109">
    <property type="entry name" value="C1"/>
    <property type="match status" value="1"/>
</dbReference>
<accession>A0A091CR54</accession>
<dbReference type="GO" id="GO:0005524">
    <property type="term" value="F:ATP binding"/>
    <property type="evidence" value="ECO:0007669"/>
    <property type="project" value="UniProtKB-UniRule"/>
</dbReference>
<evidence type="ECO:0000256" key="13">
    <source>
        <dbReference type="SAM" id="MobiDB-lite"/>
    </source>
</evidence>
<evidence type="ECO:0000256" key="1">
    <source>
        <dbReference type="ARBA" id="ARBA00005490"/>
    </source>
</evidence>
<keyword evidence="6" id="KW-0479">Metal-binding</keyword>
<dbReference type="InterPro" id="IPR046349">
    <property type="entry name" value="C1-like_sf"/>
</dbReference>
<dbReference type="PROSITE" id="PS50011">
    <property type="entry name" value="PROTEIN_KINASE_DOM"/>
    <property type="match status" value="1"/>
</dbReference>
<keyword evidence="3" id="KW-0723">Serine/threonine-protein kinase</keyword>
<feature type="binding site" evidence="12">
    <location>
        <position position="459"/>
    </location>
    <ligand>
        <name>ATP</name>
        <dbReference type="ChEBI" id="CHEBI:30616"/>
    </ligand>
</feature>
<dbReference type="PANTHER" id="PTHR24351">
    <property type="entry name" value="RIBOSOMAL PROTEIN S6 KINASE"/>
    <property type="match status" value="1"/>
</dbReference>
<proteinExistence type="inferred from homology"/>
<comment type="similarity">
    <text evidence="1">Belongs to the protein kinase superfamily. AGC Ser/Thr protein kinase family. PKC subfamily.</text>
</comment>
<keyword evidence="5" id="KW-0808">Transferase</keyword>
<dbReference type="PROSITE" id="PS00107">
    <property type="entry name" value="PROTEIN_KINASE_ATP"/>
    <property type="match status" value="1"/>
</dbReference>
<dbReference type="Proteomes" id="UP000028990">
    <property type="component" value="Unassembled WGS sequence"/>
</dbReference>
<keyword evidence="8" id="KW-0863">Zinc-finger</keyword>
<gene>
    <name evidence="17" type="ORF">H920_18824</name>
</gene>
<feature type="region of interest" description="Disordered" evidence="13">
    <location>
        <begin position="39"/>
        <end position="123"/>
    </location>
</feature>
<dbReference type="Gene3D" id="1.10.510.10">
    <property type="entry name" value="Transferase(Phosphotransferase) domain 1"/>
    <property type="match status" value="1"/>
</dbReference>
<dbReference type="Gene3D" id="3.30.200.20">
    <property type="entry name" value="Phosphorylase Kinase, domain 1"/>
    <property type="match status" value="2"/>
</dbReference>
<keyword evidence="7 12" id="KW-0547">Nucleotide-binding</keyword>
<evidence type="ECO:0000256" key="5">
    <source>
        <dbReference type="ARBA" id="ARBA00022679"/>
    </source>
</evidence>
<dbReference type="InterPro" id="IPR011009">
    <property type="entry name" value="Kinase-like_dom_sf"/>
</dbReference>
<dbReference type="InterPro" id="IPR000719">
    <property type="entry name" value="Prot_kinase_dom"/>
</dbReference>
<dbReference type="PROSITE" id="PS50081">
    <property type="entry name" value="ZF_DAG_PE_2"/>
    <property type="match status" value="1"/>
</dbReference>
<keyword evidence="18" id="KW-1185">Reference proteome</keyword>
<dbReference type="SMART" id="SM00220">
    <property type="entry name" value="S_TKc"/>
    <property type="match status" value="1"/>
</dbReference>
<dbReference type="InterPro" id="IPR002219">
    <property type="entry name" value="PKC_DAG/PE"/>
</dbReference>
<keyword evidence="9 17" id="KW-0418">Kinase</keyword>
<dbReference type="PROSITE" id="PS51285">
    <property type="entry name" value="AGC_KINASE_CTER"/>
    <property type="match status" value="1"/>
</dbReference>
<evidence type="ECO:0000256" key="4">
    <source>
        <dbReference type="ARBA" id="ARBA00022553"/>
    </source>
</evidence>
<dbReference type="GO" id="GO:0004697">
    <property type="term" value="F:diacylglycerol-dependent serine/threonine kinase activity"/>
    <property type="evidence" value="ECO:0007669"/>
    <property type="project" value="UniProtKB-EC"/>
</dbReference>
<feature type="domain" description="Protein kinase" evidence="14">
    <location>
        <begin position="198"/>
        <end position="587"/>
    </location>
</feature>
<organism evidence="17 18">
    <name type="scientific">Fukomys damarensis</name>
    <name type="common">Damaraland mole rat</name>
    <name type="synonym">Cryptomys damarensis</name>
    <dbReference type="NCBI Taxonomy" id="885580"/>
    <lineage>
        <taxon>Eukaryota</taxon>
        <taxon>Metazoa</taxon>
        <taxon>Chordata</taxon>
        <taxon>Craniata</taxon>
        <taxon>Vertebrata</taxon>
        <taxon>Euteleostomi</taxon>
        <taxon>Mammalia</taxon>
        <taxon>Eutheria</taxon>
        <taxon>Euarchontoglires</taxon>
        <taxon>Glires</taxon>
        <taxon>Rodentia</taxon>
        <taxon>Hystricomorpha</taxon>
        <taxon>Bathyergidae</taxon>
        <taxon>Fukomys</taxon>
    </lineage>
</organism>
<keyword evidence="4" id="KW-0597">Phosphoprotein</keyword>
<dbReference type="Gene3D" id="3.30.60.20">
    <property type="match status" value="1"/>
</dbReference>
<evidence type="ECO:0000256" key="9">
    <source>
        <dbReference type="ARBA" id="ARBA00022777"/>
    </source>
</evidence>
<dbReference type="SUPFAM" id="SSF56112">
    <property type="entry name" value="Protein kinase-like (PK-like)"/>
    <property type="match status" value="1"/>
</dbReference>
<keyword evidence="10" id="KW-0862">Zinc</keyword>
<dbReference type="EMBL" id="KN124889">
    <property type="protein sequence ID" value="KFO19830.1"/>
    <property type="molecule type" value="Genomic_DNA"/>
</dbReference>
<dbReference type="AlphaFoldDB" id="A0A091CR54"/>
<dbReference type="Gene3D" id="3.10.20.90">
    <property type="entry name" value="Phosphatidylinositol 3-kinase Catalytic Subunit, Chain A, domain 1"/>
    <property type="match status" value="1"/>
</dbReference>
<evidence type="ECO:0000256" key="11">
    <source>
        <dbReference type="ARBA" id="ARBA00022840"/>
    </source>
</evidence>
<evidence type="ECO:0000259" key="14">
    <source>
        <dbReference type="PROSITE" id="PS50011"/>
    </source>
</evidence>
<dbReference type="InterPro" id="IPR017892">
    <property type="entry name" value="Pkinase_C"/>
</dbReference>
<protein>
    <recommendedName>
        <fullName evidence="2">protein kinase C</fullName>
        <ecNumber evidence="2">2.7.11.13</ecNumber>
    </recommendedName>
</protein>
<dbReference type="SUPFAM" id="SSF57889">
    <property type="entry name" value="Cysteine-rich domain"/>
    <property type="match status" value="1"/>
</dbReference>
<sequence length="659" mass="73023">MLSCFSTSRDRSLRTPGRESICERLKRWLTPSRCLRPHRCIHPTVTDTPGKVSPGVTTSDLPKSRRPREVSLSPNTTGTEAGKSAGQVSPRPETPSSSGQVSPEPGPENPESQSPRGESEVTATCPRETLGSLVYIHPGLAAAIGNHTTERLAEFRPVWSVQAVRPHSFTKPFLPVFLGSQPLYGPFFPGTSTAHTSTRSALSLGRDIMTTSFENPSSLEGLSDKDRDVWCLDNKQLFTTDWVEEEGVPYSGSPQLELEEAMMLSELKKDSELLVNASPCIAEHPKVPCPAEDTSIRQGAAGCWRKLYCVNGHAFQAKRFSRRAHCAVCTDRVGGLGRQVYKCTRCKLSVHKKCHRLVTVHCGQRSLPSEPMVPVDPSTMASGPAQTAIPHNLSGQEALEQVDGENEAGNTGESGKISRGLGLQDFDLLSVIGRGSYGKVLLVQLKKSGRMYAMKAVKKELVNTDREGLEPGDTTSTFCGTPNYLAPEIIRGEEYGFSVDWWTLGVVMYEMMVGKSPFHLVESFANPYESSIDYLLQVILERDIVIPCYLSVKAASVLERFLNRDPVERLGCRPLRGFFDVQKHPFFRSVNWEMMERKQVVPPFKPNMSGGFGLDNFDSQFTDEPVRLTPDDDDIVRKTDECEFAGFEYINPLSMYEEE</sequence>
<evidence type="ECO:0000259" key="15">
    <source>
        <dbReference type="PROSITE" id="PS50081"/>
    </source>
</evidence>
<evidence type="ECO:0000256" key="2">
    <source>
        <dbReference type="ARBA" id="ARBA00012429"/>
    </source>
</evidence>
<dbReference type="Pfam" id="PF00130">
    <property type="entry name" value="C1_1"/>
    <property type="match status" value="1"/>
</dbReference>
<dbReference type="CDD" id="cd20794">
    <property type="entry name" value="C1_aPKC"/>
    <property type="match status" value="1"/>
</dbReference>
<evidence type="ECO:0000313" key="17">
    <source>
        <dbReference type="EMBL" id="KFO19830.1"/>
    </source>
</evidence>
<evidence type="ECO:0000256" key="3">
    <source>
        <dbReference type="ARBA" id="ARBA00022527"/>
    </source>
</evidence>
<reference evidence="17 18" key="1">
    <citation type="submission" date="2013-11" db="EMBL/GenBank/DDBJ databases">
        <title>The Damaraland mole rat (Fukomys damarensis) genome and evolution of African mole rats.</title>
        <authorList>
            <person name="Gladyshev V.N."/>
            <person name="Fang X."/>
        </authorList>
    </citation>
    <scope>NUCLEOTIDE SEQUENCE [LARGE SCALE GENOMIC DNA]</scope>
    <source>
        <tissue evidence="17">Liver</tissue>
    </source>
</reference>
<feature type="domain" description="Phorbol-ester/DAG-type" evidence="15">
    <location>
        <begin position="312"/>
        <end position="362"/>
    </location>
</feature>
<evidence type="ECO:0000256" key="8">
    <source>
        <dbReference type="ARBA" id="ARBA00022771"/>
    </source>
</evidence>
<dbReference type="InterPro" id="IPR017441">
    <property type="entry name" value="Protein_kinase_ATP_BS"/>
</dbReference>
<dbReference type="PROSITE" id="PS00479">
    <property type="entry name" value="ZF_DAG_PE_1"/>
    <property type="match status" value="1"/>
</dbReference>
<evidence type="ECO:0000256" key="6">
    <source>
        <dbReference type="ARBA" id="ARBA00022723"/>
    </source>
</evidence>
<dbReference type="EC" id="2.7.11.13" evidence="2"/>
<feature type="domain" description="AGC-kinase C-terminal" evidence="16">
    <location>
        <begin position="588"/>
        <end position="659"/>
    </location>
</feature>
<evidence type="ECO:0000256" key="12">
    <source>
        <dbReference type="PROSITE-ProRule" id="PRU10141"/>
    </source>
</evidence>
<evidence type="ECO:0000256" key="7">
    <source>
        <dbReference type="ARBA" id="ARBA00022741"/>
    </source>
</evidence>
<evidence type="ECO:0000259" key="16">
    <source>
        <dbReference type="PROSITE" id="PS51285"/>
    </source>
</evidence>
<name>A0A091CR54_FUKDA</name>
<dbReference type="SMART" id="SM00133">
    <property type="entry name" value="S_TK_X"/>
    <property type="match status" value="1"/>
</dbReference>